<feature type="non-terminal residue" evidence="1">
    <location>
        <position position="98"/>
    </location>
</feature>
<evidence type="ECO:0000313" key="2">
    <source>
        <dbReference type="Proteomes" id="UP001223390"/>
    </source>
</evidence>
<gene>
    <name evidence="1" type="ORF">QEZ40_001593</name>
</gene>
<dbReference type="Proteomes" id="UP001223390">
    <property type="component" value="Unassembled WGS sequence"/>
</dbReference>
<reference evidence="1 2" key="1">
    <citation type="submission" date="2023-05" db="EMBL/GenBank/DDBJ databases">
        <title>Sequencing and Assembly of Streptomyces sp. NP73.</title>
        <authorList>
            <person name="Konwar A.N."/>
            <person name="Saikia K."/>
            <person name="Thakur D."/>
        </authorList>
    </citation>
    <scope>NUCLEOTIDE SEQUENCE [LARGE SCALE GENOMIC DNA]</scope>
    <source>
        <strain evidence="1 2">NP73</strain>
    </source>
</reference>
<comment type="caution">
    <text evidence="1">The sequence shown here is derived from an EMBL/GenBank/DDBJ whole genome shotgun (WGS) entry which is preliminary data.</text>
</comment>
<keyword evidence="2" id="KW-1185">Reference proteome</keyword>
<protein>
    <submittedName>
        <fullName evidence="1">Protein phosphatase</fullName>
    </submittedName>
</protein>
<evidence type="ECO:0000313" key="1">
    <source>
        <dbReference type="EMBL" id="MDK9501522.1"/>
    </source>
</evidence>
<organism evidence="1 2">
    <name type="scientific">Streptomyces katrae</name>
    <dbReference type="NCBI Taxonomy" id="68223"/>
    <lineage>
        <taxon>Bacteria</taxon>
        <taxon>Bacillati</taxon>
        <taxon>Actinomycetota</taxon>
        <taxon>Actinomycetes</taxon>
        <taxon>Kitasatosporales</taxon>
        <taxon>Streptomycetaceae</taxon>
        <taxon>Streptomyces</taxon>
    </lineage>
</organism>
<name>A0ABT7H6H5_9ACTN</name>
<dbReference type="EMBL" id="JASITI010000158">
    <property type="protein sequence ID" value="MDK9501522.1"/>
    <property type="molecule type" value="Genomic_DNA"/>
</dbReference>
<sequence length="98" mass="10627">ALYCAPPLTVNDGSNGANMYGYKADDLNKVQDLPWGSQLEETHRAWEVGYWVKSFVWDGIIVDGIWGTIRGLGTLVGVDGWDKAGQAWTGLAKLATGL</sequence>
<feature type="non-terminal residue" evidence="1">
    <location>
        <position position="1"/>
    </location>
</feature>
<proteinExistence type="predicted"/>
<accession>A0ABT7H6H5</accession>